<evidence type="ECO:0000313" key="1">
    <source>
        <dbReference type="EMBL" id="MSS86962.1"/>
    </source>
</evidence>
<dbReference type="AlphaFoldDB" id="A0A6N7VXI7"/>
<keyword evidence="2" id="KW-1185">Reference proteome</keyword>
<dbReference type="EMBL" id="VUMI01000001">
    <property type="protein sequence ID" value="MSS86962.1"/>
    <property type="molecule type" value="Genomic_DNA"/>
</dbReference>
<organism evidence="1 2">
    <name type="scientific">Eisenbergiella porci</name>
    <dbReference type="NCBI Taxonomy" id="2652274"/>
    <lineage>
        <taxon>Bacteria</taxon>
        <taxon>Bacillati</taxon>
        <taxon>Bacillota</taxon>
        <taxon>Clostridia</taxon>
        <taxon>Lachnospirales</taxon>
        <taxon>Lachnospiraceae</taxon>
        <taxon>Eisenbergiella</taxon>
    </lineage>
</organism>
<reference evidence="1 2" key="1">
    <citation type="submission" date="2019-08" db="EMBL/GenBank/DDBJ databases">
        <title>In-depth cultivation of the pig gut microbiome towards novel bacterial diversity and tailored functional studies.</title>
        <authorList>
            <person name="Wylensek D."/>
            <person name="Hitch T.C.A."/>
            <person name="Clavel T."/>
        </authorList>
    </citation>
    <scope>NUCLEOTIDE SEQUENCE [LARGE SCALE GENOMIC DNA]</scope>
    <source>
        <strain evidence="1 2">WCA-389-WT-23B</strain>
    </source>
</reference>
<dbReference type="RefSeq" id="WP_154463043.1">
    <property type="nucleotide sequence ID" value="NZ_JAXDZL010000050.1"/>
</dbReference>
<dbReference type="Proteomes" id="UP000436047">
    <property type="component" value="Unassembled WGS sequence"/>
</dbReference>
<gene>
    <name evidence="1" type="ORF">FYJ45_00895</name>
</gene>
<dbReference type="GeneID" id="86051642"/>
<protein>
    <submittedName>
        <fullName evidence="1">Uncharacterized protein</fullName>
    </submittedName>
</protein>
<name>A0A6N7VXI7_9FIRM</name>
<proteinExistence type="predicted"/>
<comment type="caution">
    <text evidence="1">The sequence shown here is derived from an EMBL/GenBank/DDBJ whole genome shotgun (WGS) entry which is preliminary data.</text>
</comment>
<sequence>MEQIETILSVVVMGRSLVTAKYQLADTLQQCGYLSAGLAYYRYTRYLFVHIIRHNICKANKILRGMYEIESGLLKDCFISLDLKEILRVQNNVSRDKEQGFIWVLNTYVFFIPDYNFQLLEQDEYKL</sequence>
<accession>A0A6N7VXI7</accession>
<evidence type="ECO:0000313" key="2">
    <source>
        <dbReference type="Proteomes" id="UP000436047"/>
    </source>
</evidence>